<dbReference type="AlphaFoldDB" id="A0A1C5K018"/>
<feature type="compositionally biased region" description="Basic and acidic residues" evidence="1">
    <location>
        <begin position="1"/>
        <end position="20"/>
    </location>
</feature>
<dbReference type="SUPFAM" id="SSF53335">
    <property type="entry name" value="S-adenosyl-L-methionine-dependent methyltransferases"/>
    <property type="match status" value="1"/>
</dbReference>
<dbReference type="InterPro" id="IPR050508">
    <property type="entry name" value="Methyltransf_Superfamily"/>
</dbReference>
<evidence type="ECO:0000256" key="1">
    <source>
        <dbReference type="SAM" id="MobiDB-lite"/>
    </source>
</evidence>
<keyword evidence="3" id="KW-1185">Reference proteome</keyword>
<dbReference type="InterPro" id="IPR029063">
    <property type="entry name" value="SAM-dependent_MTases_sf"/>
</dbReference>
<evidence type="ECO:0000313" key="3">
    <source>
        <dbReference type="Proteomes" id="UP000199360"/>
    </source>
</evidence>
<accession>A0A1C5K018</accession>
<evidence type="ECO:0000313" key="2">
    <source>
        <dbReference type="EMBL" id="SCG76160.1"/>
    </source>
</evidence>
<dbReference type="STRING" id="745366.GA0070213_11660"/>
<dbReference type="EMBL" id="FMDM01000016">
    <property type="protein sequence ID" value="SCG76160.1"/>
    <property type="molecule type" value="Genomic_DNA"/>
</dbReference>
<dbReference type="GO" id="GO:0032259">
    <property type="term" value="P:methylation"/>
    <property type="evidence" value="ECO:0007669"/>
    <property type="project" value="UniProtKB-KW"/>
</dbReference>
<reference evidence="3" key="1">
    <citation type="submission" date="2016-06" db="EMBL/GenBank/DDBJ databases">
        <authorList>
            <person name="Varghese N."/>
            <person name="Submissions Spin"/>
        </authorList>
    </citation>
    <scope>NUCLEOTIDE SEQUENCE [LARGE SCALE GENOMIC DNA]</scope>
    <source>
        <strain evidence="3">DSM 45647</strain>
    </source>
</reference>
<dbReference type="GO" id="GO:0008168">
    <property type="term" value="F:methyltransferase activity"/>
    <property type="evidence" value="ECO:0007669"/>
    <property type="project" value="UniProtKB-KW"/>
</dbReference>
<protein>
    <submittedName>
        <fullName evidence="2">Methyltransferase domain-containing protein</fullName>
    </submittedName>
</protein>
<sequence>MSRAGERPTRPVSRAGERPTRPVSPADEASRRPGTSPFAAHPLRRYAFAWSVLAGRTGRHLDLGCGPGDFLGTLHEHGTVTCEGADPHPGYLAGLAERHPSLPLHRLRVGGPLPFADGRFDSVSLLDVLEHVPDEAAVLAEAHRVLAPGGLLVLTVPRRHVFSFLDPDNAKFDFPRLHRLVYSWRFGPQVWHSRFADLSDDLRGDMSVGRDRHTNYRTADLLRLLRAAGFAPTTVTGANLFWRWLQIPALLAGGPVRRLLERGIHLDGQLFRSANLFVVARRHP</sequence>
<feature type="region of interest" description="Disordered" evidence="1">
    <location>
        <begin position="1"/>
        <end position="38"/>
    </location>
</feature>
<gene>
    <name evidence="2" type="ORF">GA0070213_11660</name>
</gene>
<dbReference type="CDD" id="cd02440">
    <property type="entry name" value="AdoMet_MTases"/>
    <property type="match status" value="1"/>
</dbReference>
<dbReference type="PANTHER" id="PTHR42912">
    <property type="entry name" value="METHYLTRANSFERASE"/>
    <property type="match status" value="1"/>
</dbReference>
<proteinExistence type="predicted"/>
<keyword evidence="2" id="KW-0489">Methyltransferase</keyword>
<dbReference type="OrthoDB" id="4228691at2"/>
<organism evidence="2 3">
    <name type="scientific">Micromonospora humi</name>
    <dbReference type="NCBI Taxonomy" id="745366"/>
    <lineage>
        <taxon>Bacteria</taxon>
        <taxon>Bacillati</taxon>
        <taxon>Actinomycetota</taxon>
        <taxon>Actinomycetes</taxon>
        <taxon>Micromonosporales</taxon>
        <taxon>Micromonosporaceae</taxon>
        <taxon>Micromonospora</taxon>
    </lineage>
</organism>
<name>A0A1C5K018_9ACTN</name>
<dbReference type="Gene3D" id="3.40.50.150">
    <property type="entry name" value="Vaccinia Virus protein VP39"/>
    <property type="match status" value="1"/>
</dbReference>
<dbReference type="Proteomes" id="UP000199360">
    <property type="component" value="Unassembled WGS sequence"/>
</dbReference>
<dbReference type="RefSeq" id="WP_091070225.1">
    <property type="nucleotide sequence ID" value="NZ_FMDM01000016.1"/>
</dbReference>
<keyword evidence="2" id="KW-0808">Transferase</keyword>
<dbReference type="Pfam" id="PF13489">
    <property type="entry name" value="Methyltransf_23"/>
    <property type="match status" value="1"/>
</dbReference>